<keyword evidence="3" id="KW-1185">Reference proteome</keyword>
<dbReference type="Proteomes" id="UP001139193">
    <property type="component" value="Unassembled WGS sequence"/>
</dbReference>
<dbReference type="RefSeq" id="WP_241934843.1">
    <property type="nucleotide sequence ID" value="NZ_JALBGC010000001.1"/>
</dbReference>
<name>A0A9X1VEE7_9BACT</name>
<comment type="caution">
    <text evidence="2">The sequence shown here is derived from an EMBL/GenBank/DDBJ whole genome shotgun (WGS) entry which is preliminary data.</text>
</comment>
<keyword evidence="1" id="KW-0812">Transmembrane</keyword>
<evidence type="ECO:0000313" key="2">
    <source>
        <dbReference type="EMBL" id="MCI1186573.1"/>
    </source>
</evidence>
<keyword evidence="1" id="KW-1133">Transmembrane helix</keyword>
<reference evidence="2" key="1">
    <citation type="submission" date="2022-03" db="EMBL/GenBank/DDBJ databases">
        <title>Bacterial whole genome sequence for Hymenobacter sp. DH14.</title>
        <authorList>
            <person name="Le V."/>
        </authorList>
    </citation>
    <scope>NUCLEOTIDE SEQUENCE</scope>
    <source>
        <strain evidence="2">DH14</strain>
    </source>
</reference>
<sequence>MGSFIGLFLYLTPIAPLLIHVTAPDLLFTLSIAGLVGLIALVASVVMAPLAYVAFQQLLRSFLLAPACCAIANGVAHFSDWCYLAASVAEVGLRREAGAWQDSRADSRNRNKGRHGCHTSRRSAIFSLTINALKQRFRKSGTSHFGNKKSQKYNQYLRKPFIISKP</sequence>
<accession>A0A9X1VEE7</accession>
<evidence type="ECO:0000256" key="1">
    <source>
        <dbReference type="SAM" id="Phobius"/>
    </source>
</evidence>
<evidence type="ECO:0000313" key="3">
    <source>
        <dbReference type="Proteomes" id="UP001139193"/>
    </source>
</evidence>
<organism evidence="2 3">
    <name type="scientific">Hymenobacter cyanobacteriorum</name>
    <dbReference type="NCBI Taxonomy" id="2926463"/>
    <lineage>
        <taxon>Bacteria</taxon>
        <taxon>Pseudomonadati</taxon>
        <taxon>Bacteroidota</taxon>
        <taxon>Cytophagia</taxon>
        <taxon>Cytophagales</taxon>
        <taxon>Hymenobacteraceae</taxon>
        <taxon>Hymenobacter</taxon>
    </lineage>
</organism>
<gene>
    <name evidence="2" type="ORF">MON38_04025</name>
</gene>
<dbReference type="EMBL" id="JALBGC010000001">
    <property type="protein sequence ID" value="MCI1186573.1"/>
    <property type="molecule type" value="Genomic_DNA"/>
</dbReference>
<proteinExistence type="predicted"/>
<dbReference type="AlphaFoldDB" id="A0A9X1VEE7"/>
<keyword evidence="1" id="KW-0472">Membrane</keyword>
<feature type="transmembrane region" description="Helical" evidence="1">
    <location>
        <begin position="26"/>
        <end position="55"/>
    </location>
</feature>
<protein>
    <submittedName>
        <fullName evidence="2">Uncharacterized protein</fullName>
    </submittedName>
</protein>